<dbReference type="EMBL" id="AMQX01000007">
    <property type="protein sequence ID" value="EKS50912.1"/>
    <property type="molecule type" value="Genomic_DNA"/>
</dbReference>
<dbReference type="AlphaFoldDB" id="A0AB33XUS7"/>
<dbReference type="PANTHER" id="PTHR33841">
    <property type="entry name" value="DNA METHYLTRANSFERASE YEEA-RELATED"/>
    <property type="match status" value="1"/>
</dbReference>
<evidence type="ECO:0000256" key="1">
    <source>
        <dbReference type="ARBA" id="ARBA00011900"/>
    </source>
</evidence>
<protein>
    <recommendedName>
        <fullName evidence="1">site-specific DNA-methyltransferase (adenine-specific)</fullName>
        <ecNumber evidence="1">2.1.1.72</ecNumber>
    </recommendedName>
</protein>
<dbReference type="GO" id="GO:0009007">
    <property type="term" value="F:site-specific DNA-methyltransferase (adenine-specific) activity"/>
    <property type="evidence" value="ECO:0007669"/>
    <property type="project" value="UniProtKB-EC"/>
</dbReference>
<dbReference type="InterPro" id="IPR050953">
    <property type="entry name" value="N4_N6_ade-DNA_methylase"/>
</dbReference>
<dbReference type="GO" id="GO:0006304">
    <property type="term" value="P:DNA modification"/>
    <property type="evidence" value="ECO:0007669"/>
    <property type="project" value="InterPro"/>
</dbReference>
<evidence type="ECO:0000256" key="4">
    <source>
        <dbReference type="ARBA" id="ARBA00022691"/>
    </source>
</evidence>
<dbReference type="InterPro" id="IPR011639">
    <property type="entry name" value="MethylTrfase_TaqI-like_dom"/>
</dbReference>
<name>A0AB33XUS7_LACRH</name>
<dbReference type="EC" id="2.1.1.72" evidence="1"/>
<keyword evidence="4" id="KW-0949">S-adenosyl-L-methionine</keyword>
<organism evidence="7 8">
    <name type="scientific">Lacticaseibacillus rhamnosus LRHMDP3</name>
    <dbReference type="NCBI Taxonomy" id="1203259"/>
    <lineage>
        <taxon>Bacteria</taxon>
        <taxon>Bacillati</taxon>
        <taxon>Bacillota</taxon>
        <taxon>Bacilli</taxon>
        <taxon>Lactobacillales</taxon>
        <taxon>Lactobacillaceae</taxon>
        <taxon>Lacticaseibacillus</taxon>
    </lineage>
</organism>
<dbReference type="InterPro" id="IPR047939">
    <property type="entry name" value="BREX_1_PglX"/>
</dbReference>
<proteinExistence type="predicted"/>
<dbReference type="InterPro" id="IPR029063">
    <property type="entry name" value="SAM-dependent_MTases_sf"/>
</dbReference>
<dbReference type="PRINTS" id="PR00507">
    <property type="entry name" value="N12N6MTFRASE"/>
</dbReference>
<comment type="catalytic activity">
    <reaction evidence="5">
        <text>a 2'-deoxyadenosine in DNA + S-adenosyl-L-methionine = an N(6)-methyl-2'-deoxyadenosine in DNA + S-adenosyl-L-homocysteine + H(+)</text>
        <dbReference type="Rhea" id="RHEA:15197"/>
        <dbReference type="Rhea" id="RHEA-COMP:12418"/>
        <dbReference type="Rhea" id="RHEA-COMP:12419"/>
        <dbReference type="ChEBI" id="CHEBI:15378"/>
        <dbReference type="ChEBI" id="CHEBI:57856"/>
        <dbReference type="ChEBI" id="CHEBI:59789"/>
        <dbReference type="ChEBI" id="CHEBI:90615"/>
        <dbReference type="ChEBI" id="CHEBI:90616"/>
        <dbReference type="EC" id="2.1.1.72"/>
    </reaction>
</comment>
<dbReference type="Pfam" id="PF07669">
    <property type="entry name" value="Eco57I"/>
    <property type="match status" value="1"/>
</dbReference>
<evidence type="ECO:0000259" key="6">
    <source>
        <dbReference type="Pfam" id="PF07669"/>
    </source>
</evidence>
<feature type="domain" description="Type II methyltransferase M.TaqI-like" evidence="6">
    <location>
        <begin position="175"/>
        <end position="384"/>
    </location>
</feature>
<dbReference type="PANTHER" id="PTHR33841:SF1">
    <property type="entry name" value="DNA METHYLTRANSFERASE A"/>
    <property type="match status" value="1"/>
</dbReference>
<dbReference type="NCBIfam" id="NF033452">
    <property type="entry name" value="BREX_1_MTaseX"/>
    <property type="match status" value="1"/>
</dbReference>
<accession>A0AB33XUS7</accession>
<dbReference type="REBASE" id="60950">
    <property type="entry name" value="LrhMDP3ORF1661P"/>
</dbReference>
<evidence type="ECO:0000256" key="5">
    <source>
        <dbReference type="ARBA" id="ARBA00047942"/>
    </source>
</evidence>
<dbReference type="Proteomes" id="UP000009352">
    <property type="component" value="Unassembled WGS sequence"/>
</dbReference>
<evidence type="ECO:0000256" key="3">
    <source>
        <dbReference type="ARBA" id="ARBA00022679"/>
    </source>
</evidence>
<evidence type="ECO:0000313" key="7">
    <source>
        <dbReference type="EMBL" id="EKS50912.1"/>
    </source>
</evidence>
<gene>
    <name evidence="7" type="ORF">LRHMDP3_1661</name>
</gene>
<dbReference type="Gene3D" id="3.40.50.150">
    <property type="entry name" value="Vaccinia Virus protein VP39"/>
    <property type="match status" value="1"/>
</dbReference>
<keyword evidence="2 7" id="KW-0489">Methyltransferase</keyword>
<comment type="caution">
    <text evidence="7">The sequence shown here is derived from an EMBL/GenBank/DDBJ whole genome shotgun (WGS) entry which is preliminary data.</text>
</comment>
<dbReference type="RefSeq" id="WP_005715302.1">
    <property type="nucleotide sequence ID" value="NZ_AMQX01000007.1"/>
</dbReference>
<reference evidence="7 8" key="1">
    <citation type="journal article" date="2013" name="Genome Announc.">
        <title>Draft Genome Sequence of Staphylococcus simulans UMC-CNS-990, Isolated from a Case of Chronic Bovine Mastitis.</title>
        <authorList>
            <person name="Calcutt M.J."/>
            <person name="Foecking M.F."/>
            <person name="Hsieh H.Y."/>
            <person name="Perry J."/>
            <person name="Stewart G.C."/>
            <person name="Middleton J.R."/>
        </authorList>
    </citation>
    <scope>NUCLEOTIDE SEQUENCE [LARGE SCALE GENOMIC DNA]</scope>
    <source>
        <strain evidence="7 8">LRHMDP3</strain>
    </source>
</reference>
<sequence>MFTPSYSVGVIRDLVDDIREDDFDVDKGGQVEIIGWLYQYYNTDPKDNAFKKKKYLTSDIPPVTQLFTPDWIVKYLVENSLGRYWIRVLLDRGDKRTSAEIAESFGWHYFMPDAKQNDSTSHPNMAEKRIEDITFVDPAMGSGHILIYAFDVFLQIYQAEGYSRREAAQKIVKDNLFGFDIDRRAFQLAYFAMMMKLRCENRRTFDLHLKPNIFEVPTTTLTPDDFSETINANKTDNEKLKEFLTKFNKGKELGSLIDFSADIFKNALINEIIHKQFTGQLTFDTSNQLTHRHELKSLVRVGMGLSNKYTISVTNPPYMGSGKMPKPLSDFVGKNYPASKSDLFAVFIERLQHMTKQDGFFAMITQHQWMFLSSFKSLRERMINWPIINMAHLGTRAFEEIGGEVVQTTAFIIQKQASSNFIGTYERLVDFDSQTRKEKAYLAAVKDPKIKYVYRTKQTNFEKIPGTPLAYWVPGSLLNVFSKEKISDFAFAGIGMRTGDNKRFLRRWSEVCITNSKLNEASVESTFSGIRWIPYNKGGNYRKWYGNNEYVVNWLNDGQEIKDNTKKTYPELGDDLGWKISNEKYYFRPGITWTGVTSGTFNARFYPDGFIFDSGANGLFPFDANNTWSILAFLNSSVGNYLLKLLNPTINTGSGNIRSLPFLASSFSSNIDDIVQNSVSLSQEDWDSCETSWNFCKVVLTNHIAEHQKSPPTKFLTLVEFCDKYVPIQFRRLIFYGKLSKTR</sequence>
<evidence type="ECO:0000313" key="8">
    <source>
        <dbReference type="Proteomes" id="UP000009352"/>
    </source>
</evidence>
<keyword evidence="3" id="KW-0808">Transferase</keyword>
<evidence type="ECO:0000256" key="2">
    <source>
        <dbReference type="ARBA" id="ARBA00022603"/>
    </source>
</evidence>
<dbReference type="GO" id="GO:0032259">
    <property type="term" value="P:methylation"/>
    <property type="evidence" value="ECO:0007669"/>
    <property type="project" value="UniProtKB-KW"/>
</dbReference>
<dbReference type="SUPFAM" id="SSF53335">
    <property type="entry name" value="S-adenosyl-L-methionine-dependent methyltransferases"/>
    <property type="match status" value="1"/>
</dbReference>